<keyword evidence="2" id="KW-1185">Reference proteome</keyword>
<reference evidence="1" key="1">
    <citation type="submission" date="2021-03" db="EMBL/GenBank/DDBJ databases">
        <title>Draft genome sequence of rust myrtle Austropuccinia psidii MF-1, a brazilian biotype.</title>
        <authorList>
            <person name="Quecine M.C."/>
            <person name="Pachon D.M.R."/>
            <person name="Bonatelli M.L."/>
            <person name="Correr F.H."/>
            <person name="Franceschini L.M."/>
            <person name="Leite T.F."/>
            <person name="Margarido G.R.A."/>
            <person name="Almeida C.A."/>
            <person name="Ferrarezi J.A."/>
            <person name="Labate C.A."/>
        </authorList>
    </citation>
    <scope>NUCLEOTIDE SEQUENCE</scope>
    <source>
        <strain evidence="1">MF-1</strain>
    </source>
</reference>
<dbReference type="EMBL" id="AVOT02074360">
    <property type="protein sequence ID" value="MBW0563546.1"/>
    <property type="molecule type" value="Genomic_DNA"/>
</dbReference>
<evidence type="ECO:0000313" key="1">
    <source>
        <dbReference type="EMBL" id="MBW0563546.1"/>
    </source>
</evidence>
<gene>
    <name evidence="1" type="ORF">O181_103261</name>
</gene>
<dbReference type="OrthoDB" id="2595244at2759"/>
<protein>
    <submittedName>
        <fullName evidence="1">Uncharacterized protein</fullName>
    </submittedName>
</protein>
<accession>A0A9Q3JKB7</accession>
<name>A0A9Q3JKB7_9BASI</name>
<comment type="caution">
    <text evidence="1">The sequence shown here is derived from an EMBL/GenBank/DDBJ whole genome shotgun (WGS) entry which is preliminary data.</text>
</comment>
<dbReference type="AlphaFoldDB" id="A0A9Q3JKB7"/>
<evidence type="ECO:0000313" key="2">
    <source>
        <dbReference type="Proteomes" id="UP000765509"/>
    </source>
</evidence>
<dbReference type="Proteomes" id="UP000765509">
    <property type="component" value="Unassembled WGS sequence"/>
</dbReference>
<organism evidence="1 2">
    <name type="scientific">Austropuccinia psidii MF-1</name>
    <dbReference type="NCBI Taxonomy" id="1389203"/>
    <lineage>
        <taxon>Eukaryota</taxon>
        <taxon>Fungi</taxon>
        <taxon>Dikarya</taxon>
        <taxon>Basidiomycota</taxon>
        <taxon>Pucciniomycotina</taxon>
        <taxon>Pucciniomycetes</taxon>
        <taxon>Pucciniales</taxon>
        <taxon>Sphaerophragmiaceae</taxon>
        <taxon>Austropuccinia</taxon>
    </lineage>
</organism>
<proteinExistence type="predicted"/>
<sequence length="81" mass="9376">MIQTLEENVTILCSYGLEFKESDCFTHDWCTLIPALELKYKTSIHSLTGKTPEMLGKSWNSRLRYDNQKAVGGYTSNRKHF</sequence>